<evidence type="ECO:0000313" key="3">
    <source>
        <dbReference type="RefSeq" id="XP_018810527.2"/>
    </source>
</evidence>
<evidence type="ECO:0000313" key="2">
    <source>
        <dbReference type="Proteomes" id="UP000235220"/>
    </source>
</evidence>
<dbReference type="Proteomes" id="UP000235220">
    <property type="component" value="Chromosome 10"/>
</dbReference>
<dbReference type="PANTHER" id="PTHR31286:SF62">
    <property type="entry name" value="ZINC FINGER, CCHC-TYPE-LIKE PROTEIN"/>
    <property type="match status" value="1"/>
</dbReference>
<evidence type="ECO:0000259" key="1">
    <source>
        <dbReference type="Pfam" id="PF14111"/>
    </source>
</evidence>
<proteinExistence type="predicted"/>
<reference evidence="3" key="1">
    <citation type="submission" date="2025-08" db="UniProtKB">
        <authorList>
            <consortium name="RefSeq"/>
        </authorList>
    </citation>
    <scope>IDENTIFICATION</scope>
    <source>
        <tissue evidence="3">Leaves</tissue>
    </source>
</reference>
<dbReference type="AlphaFoldDB" id="A0A2I4DTQ5"/>
<feature type="domain" description="DUF4283" evidence="1">
    <location>
        <begin position="36"/>
        <end position="109"/>
    </location>
</feature>
<dbReference type="InterPro" id="IPR040256">
    <property type="entry name" value="At4g02000-like"/>
</dbReference>
<protein>
    <submittedName>
        <fullName evidence="3">Uncharacterized protein LOC108983380</fullName>
    </submittedName>
</protein>
<name>A0A2I4DTQ5_JUGRE</name>
<dbReference type="GeneID" id="108983380"/>
<dbReference type="RefSeq" id="XP_018810527.2">
    <property type="nucleotide sequence ID" value="XM_018954982.2"/>
</dbReference>
<dbReference type="InterPro" id="IPR025558">
    <property type="entry name" value="DUF4283"/>
</dbReference>
<dbReference type="Gramene" id="Jr10_09590_p1">
    <property type="protein sequence ID" value="cds.Jr10_09590_p1"/>
    <property type="gene ID" value="Jr10_09590"/>
</dbReference>
<dbReference type="PANTHER" id="PTHR31286">
    <property type="entry name" value="GLYCINE-RICH CELL WALL STRUCTURAL PROTEIN 1.8-LIKE"/>
    <property type="match status" value="1"/>
</dbReference>
<dbReference type="Pfam" id="PF14111">
    <property type="entry name" value="DUF4283"/>
    <property type="match status" value="1"/>
</dbReference>
<dbReference type="KEGG" id="jre:108983380"/>
<organism evidence="2 3">
    <name type="scientific">Juglans regia</name>
    <name type="common">English walnut</name>
    <dbReference type="NCBI Taxonomy" id="51240"/>
    <lineage>
        <taxon>Eukaryota</taxon>
        <taxon>Viridiplantae</taxon>
        <taxon>Streptophyta</taxon>
        <taxon>Embryophyta</taxon>
        <taxon>Tracheophyta</taxon>
        <taxon>Spermatophyta</taxon>
        <taxon>Magnoliopsida</taxon>
        <taxon>eudicotyledons</taxon>
        <taxon>Gunneridae</taxon>
        <taxon>Pentapetalae</taxon>
        <taxon>rosids</taxon>
        <taxon>fabids</taxon>
        <taxon>Fagales</taxon>
        <taxon>Juglandaceae</taxon>
        <taxon>Juglans</taxon>
    </lineage>
</organism>
<sequence>MKSLEEQWEKLRLMEEEKRNVEPNDSIPEEIKNKGDRSLVGKVWMERKISQGVIESTIAKVWKLSRVAKFLEVGKNVFVIIFATHTDKHKVWGGKPWLFNNQLMVLQIFDGFIPPLKMIFEREDLWVQKHNLPLAYMTKKRGEQLGSAMGKVVDVDVQDDGSGWGCCLRVFIEMDLTKPLARGRTITAKVTKCGSLSGMRNSLIDVYLVVG</sequence>
<accession>A0A2I4DTQ5</accession>
<keyword evidence="2" id="KW-1185">Reference proteome</keyword>
<gene>
    <name evidence="3" type="primary">LOC108983380</name>
</gene>
<dbReference type="OrthoDB" id="1435878at2759"/>